<gene>
    <name evidence="3" type="ORF">LXN57_28345</name>
</gene>
<dbReference type="Proteomes" id="UP001523216">
    <property type="component" value="Unassembled WGS sequence"/>
</dbReference>
<evidence type="ECO:0000313" key="3">
    <source>
        <dbReference type="EMBL" id="MCM4081492.1"/>
    </source>
</evidence>
<feature type="compositionally biased region" description="Low complexity" evidence="1">
    <location>
        <begin position="321"/>
        <end position="334"/>
    </location>
</feature>
<organism evidence="3 4">
    <name type="scientific">Paractinoplanes hotanensis</name>
    <dbReference type="NCBI Taxonomy" id="2906497"/>
    <lineage>
        <taxon>Bacteria</taxon>
        <taxon>Bacillati</taxon>
        <taxon>Actinomycetota</taxon>
        <taxon>Actinomycetes</taxon>
        <taxon>Micromonosporales</taxon>
        <taxon>Micromonosporaceae</taxon>
        <taxon>Paractinoplanes</taxon>
    </lineage>
</organism>
<proteinExistence type="predicted"/>
<keyword evidence="2" id="KW-1133">Transmembrane helix</keyword>
<evidence type="ECO:0000313" key="4">
    <source>
        <dbReference type="Proteomes" id="UP001523216"/>
    </source>
</evidence>
<evidence type="ECO:0000256" key="1">
    <source>
        <dbReference type="SAM" id="MobiDB-lite"/>
    </source>
</evidence>
<dbReference type="EMBL" id="JAMQOL010000041">
    <property type="protein sequence ID" value="MCM4081492.1"/>
    <property type="molecule type" value="Genomic_DNA"/>
</dbReference>
<sequence length="334" mass="34208">MGPAGHRVRGHPLRGTPSARLVAAVAVASAGALLLGSLWLSRPEATPGVDPGDVVRVGVVQGQSVPGYLDATRDELDALTNPSAPVAGETWALVSLEHYVAAGLLADLFPGTAVAQVYARVPLATAHTPVVRIPVYRLPADVLTGMLNTALERDREQAEYEQLARRLTGDDENQRRARRAYAAAAGTAAAEASAYRSGCSCVFAAVVRAAPAALRGVADRPGVRAVDPAPEVRQLDRTEFRPPLPEQNGTVPAEPPRSPAVPTGSEGIAPRPSTPIMSSAGAPVTSASSIGAVRATPPSTPAPEERAAVPSASDAIPAHDATSSSAAPRAGSGR</sequence>
<keyword evidence="4" id="KW-1185">Reference proteome</keyword>
<comment type="caution">
    <text evidence="3">The sequence shown here is derived from an EMBL/GenBank/DDBJ whole genome shotgun (WGS) entry which is preliminary data.</text>
</comment>
<name>A0ABT0Y629_9ACTN</name>
<keyword evidence="2" id="KW-0812">Transmembrane</keyword>
<dbReference type="RefSeq" id="WP_251801279.1">
    <property type="nucleotide sequence ID" value="NZ_JAMQOL010000041.1"/>
</dbReference>
<reference evidence="3 4" key="1">
    <citation type="submission" date="2022-06" db="EMBL/GenBank/DDBJ databases">
        <title>Actinoplanes abujensis sp. nov., isolated from Nigerian arid soil.</title>
        <authorList>
            <person name="Ding P."/>
        </authorList>
    </citation>
    <scope>NUCLEOTIDE SEQUENCE [LARGE SCALE GENOMIC DNA]</scope>
    <source>
        <strain evidence="4">TRM88002</strain>
    </source>
</reference>
<feature type="region of interest" description="Disordered" evidence="1">
    <location>
        <begin position="225"/>
        <end position="334"/>
    </location>
</feature>
<evidence type="ECO:0000256" key="2">
    <source>
        <dbReference type="SAM" id="Phobius"/>
    </source>
</evidence>
<accession>A0ABT0Y629</accession>
<feature type="transmembrane region" description="Helical" evidence="2">
    <location>
        <begin position="21"/>
        <end position="40"/>
    </location>
</feature>
<protein>
    <submittedName>
        <fullName evidence="3">Uncharacterized protein</fullName>
    </submittedName>
</protein>
<keyword evidence="2" id="KW-0472">Membrane</keyword>